<dbReference type="SUPFAM" id="SSF55729">
    <property type="entry name" value="Acyl-CoA N-acyltransferases (Nat)"/>
    <property type="match status" value="1"/>
</dbReference>
<dbReference type="InterPro" id="IPR016181">
    <property type="entry name" value="Acyl_CoA_acyltransferase"/>
</dbReference>
<protein>
    <submittedName>
        <fullName evidence="2">GNAT family N-acetyltransferase</fullName>
    </submittedName>
</protein>
<proteinExistence type="predicted"/>
<dbReference type="PANTHER" id="PTHR39173">
    <property type="entry name" value="ACETYLTRANSFERASE"/>
    <property type="match status" value="1"/>
</dbReference>
<organism evidence="2 3">
    <name type="scientific">Dactylosporangium darangshiense</name>
    <dbReference type="NCBI Taxonomy" id="579108"/>
    <lineage>
        <taxon>Bacteria</taxon>
        <taxon>Bacillati</taxon>
        <taxon>Actinomycetota</taxon>
        <taxon>Actinomycetes</taxon>
        <taxon>Micromonosporales</taxon>
        <taxon>Micromonosporaceae</taxon>
        <taxon>Dactylosporangium</taxon>
    </lineage>
</organism>
<feature type="domain" description="N-acetyltransferase" evidence="1">
    <location>
        <begin position="14"/>
        <end position="153"/>
    </location>
</feature>
<dbReference type="RefSeq" id="WP_345129476.1">
    <property type="nucleotide sequence ID" value="NZ_BAABAT010000013.1"/>
</dbReference>
<name>A0ABP8DC39_9ACTN</name>
<keyword evidence="3" id="KW-1185">Reference proteome</keyword>
<dbReference type="Gene3D" id="3.40.630.30">
    <property type="match status" value="1"/>
</dbReference>
<gene>
    <name evidence="2" type="ORF">GCM10022255_049020</name>
</gene>
<dbReference type="InterPro" id="IPR000182">
    <property type="entry name" value="GNAT_dom"/>
</dbReference>
<evidence type="ECO:0000259" key="1">
    <source>
        <dbReference type="Pfam" id="PF13302"/>
    </source>
</evidence>
<dbReference type="EMBL" id="BAABAT010000013">
    <property type="protein sequence ID" value="GAA4252413.1"/>
    <property type="molecule type" value="Genomic_DNA"/>
</dbReference>
<reference evidence="3" key="1">
    <citation type="journal article" date="2019" name="Int. J. Syst. Evol. Microbiol.">
        <title>The Global Catalogue of Microorganisms (GCM) 10K type strain sequencing project: providing services to taxonomists for standard genome sequencing and annotation.</title>
        <authorList>
            <consortium name="The Broad Institute Genomics Platform"/>
            <consortium name="The Broad Institute Genome Sequencing Center for Infectious Disease"/>
            <person name="Wu L."/>
            <person name="Ma J."/>
        </authorList>
    </citation>
    <scope>NUCLEOTIDE SEQUENCE [LARGE SCALE GENOMIC DNA]</scope>
    <source>
        <strain evidence="3">JCM 17441</strain>
    </source>
</reference>
<accession>A0ABP8DC39</accession>
<dbReference type="CDD" id="cd04301">
    <property type="entry name" value="NAT_SF"/>
    <property type="match status" value="1"/>
</dbReference>
<dbReference type="Proteomes" id="UP001500620">
    <property type="component" value="Unassembled WGS sequence"/>
</dbReference>
<dbReference type="Pfam" id="PF13302">
    <property type="entry name" value="Acetyltransf_3"/>
    <property type="match status" value="1"/>
</dbReference>
<comment type="caution">
    <text evidence="2">The sequence shown here is derived from an EMBL/GenBank/DDBJ whole genome shotgun (WGS) entry which is preliminary data.</text>
</comment>
<sequence length="174" mass="19272">MPQLITPTADRHKAWLAARDDWAGATQHGSGLSPEHDVDSPEGFAAWVTWLNAQPGNAFVYPDDRVPATYWWIAEDEDILGAISLRHRLTPKLLEAGGNIGYGIRPSSRGRGVATWALREVIREATATGLDRALLTCDESNPASARVIEHCGGVLEDIRDTWLGRTRRYWITLT</sequence>
<evidence type="ECO:0000313" key="3">
    <source>
        <dbReference type="Proteomes" id="UP001500620"/>
    </source>
</evidence>
<evidence type="ECO:0000313" key="2">
    <source>
        <dbReference type="EMBL" id="GAA4252413.1"/>
    </source>
</evidence>
<dbReference type="PANTHER" id="PTHR39173:SF1">
    <property type="entry name" value="ACETYLTRANSFERASE"/>
    <property type="match status" value="1"/>
</dbReference>